<accession>A0A0A1TRP6</accession>
<dbReference type="Proteomes" id="UP000039046">
    <property type="component" value="Unassembled WGS sequence"/>
</dbReference>
<dbReference type="EMBL" id="CDHN01000006">
    <property type="protein sequence ID" value="CEJ93997.1"/>
    <property type="molecule type" value="Genomic_DNA"/>
</dbReference>
<feature type="compositionally biased region" description="Polar residues" evidence="2">
    <location>
        <begin position="386"/>
        <end position="398"/>
    </location>
</feature>
<keyword evidence="4" id="KW-1185">Reference proteome</keyword>
<dbReference type="OrthoDB" id="5404651at2759"/>
<sequence>MASARAAQADRLNSSPMDDQDDAPTAPATPRDSGPNDIPLSQVTMPSTEPPGSPLHPNSSFKTEYNDDRPSATVIPSSMTPPPSTQADTAAVAATSAAARRGVFTQPSQHSTLCSPPATVPNTARIRDAASEFVTPTAQQIDDASADELRTLLHACTAENQRLKMETAHHKLQFNLFRMQAEEESMRAAVEHDMVRREVDALRMAEHSRQARRELSSSSDSMQSKYLQIKVWYDGAMDDNELLQRRLKVAKKVIQQKEEETISLTEERDMLLNRIRENREHFHMLCSPGGIFHAAIAPRNQNLATPAQVHRASSSQQSQQRLARDGPREENQHGLSALLQAMSQDSHGHSQSASQAVVNSTPTTPTQLQQHQQLGSGRRLSKHSRNAQSMSSLPTTPTHRARGEHAALLPSVDLVPQTEPRMRYADRYFEASASSRSHMRRKSRESTISAEDTDDAPYGSQASQAAAQMLRLHPGKSFDGPPSHDNADGRIQAKLSNIGRGDKRKFSSSDEHESGSPKRVRTEEVGLGIQYQR</sequence>
<feature type="region of interest" description="Disordered" evidence="2">
    <location>
        <begin position="432"/>
        <end position="533"/>
    </location>
</feature>
<dbReference type="HOGENOM" id="CLU_018105_1_0_1"/>
<feature type="region of interest" description="Disordered" evidence="2">
    <location>
        <begin position="304"/>
        <end position="412"/>
    </location>
</feature>
<feature type="compositionally biased region" description="Polar residues" evidence="2">
    <location>
        <begin position="341"/>
        <end position="360"/>
    </location>
</feature>
<feature type="coiled-coil region" evidence="1">
    <location>
        <begin position="240"/>
        <end position="274"/>
    </location>
</feature>
<reference evidence="3 4" key="1">
    <citation type="journal article" date="2015" name="Genome Announc.">
        <title>Draft Genome Sequence and Gene Annotation of the Entomopathogenic Fungus Verticillium hemipterigenum.</title>
        <authorList>
            <person name="Horn F."/>
            <person name="Habel A."/>
            <person name="Scharf D.H."/>
            <person name="Dworschak J."/>
            <person name="Brakhage A.A."/>
            <person name="Guthke R."/>
            <person name="Hertweck C."/>
            <person name="Linde J."/>
        </authorList>
    </citation>
    <scope>NUCLEOTIDE SEQUENCE [LARGE SCALE GENOMIC DNA]</scope>
</reference>
<evidence type="ECO:0008006" key="5">
    <source>
        <dbReference type="Google" id="ProtNLM"/>
    </source>
</evidence>
<dbReference type="STRING" id="1531966.A0A0A1TRP6"/>
<protein>
    <recommendedName>
        <fullName evidence="5">FAD-dependent oxidoreductase-like enzyme</fullName>
    </recommendedName>
</protein>
<feature type="compositionally biased region" description="Basic and acidic residues" evidence="2">
    <location>
        <begin position="500"/>
        <end position="524"/>
    </location>
</feature>
<feature type="compositionally biased region" description="Low complexity" evidence="2">
    <location>
        <begin position="23"/>
        <end position="32"/>
    </location>
</feature>
<evidence type="ECO:0000313" key="4">
    <source>
        <dbReference type="Proteomes" id="UP000039046"/>
    </source>
</evidence>
<dbReference type="AlphaFoldDB" id="A0A0A1TRP6"/>
<feature type="compositionally biased region" description="Low complexity" evidence="2">
    <location>
        <begin position="361"/>
        <end position="374"/>
    </location>
</feature>
<gene>
    <name evidence="3" type="ORF">VHEMI09554</name>
</gene>
<name>A0A0A1TRP6_9HYPO</name>
<proteinExistence type="predicted"/>
<evidence type="ECO:0000256" key="2">
    <source>
        <dbReference type="SAM" id="MobiDB-lite"/>
    </source>
</evidence>
<evidence type="ECO:0000256" key="1">
    <source>
        <dbReference type="SAM" id="Coils"/>
    </source>
</evidence>
<keyword evidence="1" id="KW-0175">Coiled coil</keyword>
<feature type="compositionally biased region" description="Basic and acidic residues" evidence="2">
    <location>
        <begin position="322"/>
        <end position="332"/>
    </location>
</feature>
<feature type="region of interest" description="Disordered" evidence="2">
    <location>
        <begin position="1"/>
        <end position="89"/>
    </location>
</feature>
<organism evidence="3 4">
    <name type="scientific">[Torrubiella] hemipterigena</name>
    <dbReference type="NCBI Taxonomy" id="1531966"/>
    <lineage>
        <taxon>Eukaryota</taxon>
        <taxon>Fungi</taxon>
        <taxon>Dikarya</taxon>
        <taxon>Ascomycota</taxon>
        <taxon>Pezizomycotina</taxon>
        <taxon>Sordariomycetes</taxon>
        <taxon>Hypocreomycetidae</taxon>
        <taxon>Hypocreales</taxon>
        <taxon>Clavicipitaceae</taxon>
        <taxon>Clavicipitaceae incertae sedis</taxon>
        <taxon>'Torrubiella' clade</taxon>
    </lineage>
</organism>
<evidence type="ECO:0000313" key="3">
    <source>
        <dbReference type="EMBL" id="CEJ93997.1"/>
    </source>
</evidence>